<dbReference type="CDD" id="cd13267">
    <property type="entry name" value="PH_DOCK-D"/>
    <property type="match status" value="1"/>
</dbReference>
<dbReference type="RefSeq" id="XP_032830781.1">
    <property type="nucleotide sequence ID" value="XM_032974890.1"/>
</dbReference>
<feature type="domain" description="C2 DOCK-type" evidence="5">
    <location>
        <begin position="685"/>
        <end position="858"/>
    </location>
</feature>
<dbReference type="SMART" id="SM00233">
    <property type="entry name" value="PH"/>
    <property type="match status" value="1"/>
</dbReference>
<keyword evidence="7" id="KW-1185">Reference proteome</keyword>
<feature type="domain" description="DOCKER" evidence="6">
    <location>
        <begin position="1655"/>
        <end position="2117"/>
    </location>
</feature>
<dbReference type="Gene3D" id="1.20.58.740">
    <property type="match status" value="1"/>
</dbReference>
<dbReference type="SUPFAM" id="SSF50729">
    <property type="entry name" value="PH domain-like"/>
    <property type="match status" value="1"/>
</dbReference>
<keyword evidence="1" id="KW-0344">Guanine-nucleotide releasing factor</keyword>
<dbReference type="FunFam" id="1.20.58.740:FF:000001">
    <property type="entry name" value="dedicator of cytokinesis protein 9 isoform X1"/>
    <property type="match status" value="1"/>
</dbReference>
<dbReference type="PROSITE" id="PS50003">
    <property type="entry name" value="PH_DOMAIN"/>
    <property type="match status" value="1"/>
</dbReference>
<dbReference type="CDD" id="cd08697">
    <property type="entry name" value="C2_Dock-D"/>
    <property type="match status" value="1"/>
</dbReference>
<dbReference type="InterPro" id="IPR046773">
    <property type="entry name" value="DOCKER_Lobe_C"/>
</dbReference>
<feature type="domain" description="PH" evidence="4">
    <location>
        <begin position="188"/>
        <end position="295"/>
    </location>
</feature>
<dbReference type="InterPro" id="IPR035892">
    <property type="entry name" value="C2_domain_sf"/>
</dbReference>
<evidence type="ECO:0000313" key="9">
    <source>
        <dbReference type="RefSeq" id="XP_032830782.1"/>
    </source>
</evidence>
<dbReference type="KEGG" id="pmrn:116954407"/>
<accession>A0AAJ7XEY8</accession>
<evidence type="ECO:0000313" key="7">
    <source>
        <dbReference type="Proteomes" id="UP001318040"/>
    </source>
</evidence>
<dbReference type="Pfam" id="PF11878">
    <property type="entry name" value="DOCK_C-D_N"/>
    <property type="match status" value="1"/>
</dbReference>
<proteinExistence type="inferred from homology"/>
<evidence type="ECO:0000313" key="8">
    <source>
        <dbReference type="RefSeq" id="XP_032830781.1"/>
    </source>
</evidence>
<protein>
    <submittedName>
        <fullName evidence="8 9">Dedicator of cytokinesis protein 9-like isoform X1</fullName>
    </submittedName>
</protein>
<dbReference type="Proteomes" id="UP001318040">
    <property type="component" value="Chromosome 55"/>
</dbReference>
<feature type="region of interest" description="Disordered" evidence="3">
    <location>
        <begin position="446"/>
        <end position="483"/>
    </location>
</feature>
<dbReference type="InterPro" id="IPR043162">
    <property type="entry name" value="DOCK_C_lobe_C"/>
</dbReference>
<dbReference type="InterPro" id="IPR001849">
    <property type="entry name" value="PH_domain"/>
</dbReference>
<sequence>MGCGTSVEVSSLLCRLLPRSCVETPGPELPITALVEAMEISVRPWMPVPQILLSPAQQVELVDYEGVVERAVGALDDSAEGEELRHLMLFPEDDVTLATEPRERRTLRSAVPELDGADATSLLVRECIKTYNSDWHVIKYKYEPYSGDVHRLPRKDLQTDRLVSHQFEIDELTENDEDSVSLASLRSGVTKQGWLYKGNFTSTSSVTMKTFKRRFFHLSQQPDGSYALNFYKDDKSLAEAKGSIFLDACLGVVPNARLRRHAFELKMMDRSSVVLAADSDAEVDEWRALLHKVLQGQFEAAMQDNKAQEADRRSRDDSDCPDAAESCESSDIQLQLVTDAKTHEETTRVSRKEGRLNVFVLTPEMQRMSPMVGEAEREARPPREKRASQLLVSCLGFNLAVQACFSDSGGVKSNVEPFFITLALYDLRTARKISADFHADLNPPSMRELLGGGASPEVQANGDVPTGAGGQAQRPGEPAPPSLPTEALLYPTQAVFTVCDPHPDVLLLVRVEKVLQGSVAQCTEPYLRADDTGKVAQKLVKQMRQYCGRMGQYHMPFCWAFRPLFRDVNGALDKGASFSPLFRQDGGRTSSEDWLRALVDVHKSEKMSKLQTIPGSIKITVESLPAEQPNMLTPGLSPVTAGWRLSETANNGGSRGGVGKRPCVREVDDFPAETARHAHPYSEYANRLYVYPQRLKYDAQKIFPKARNIAIHVEFRDSDEEGTLPLKCIYGKAGQPAFISSANTAVLHHQQCPDFCDEVKVELPVHLHGKHHLLFTFSHISCDLGKRRDTAEAEVGYAWLPLLREGRVRTGVSQLAVSATLPAEYLSCQNIGLGKFVGPEVKWVEGGKRLLTVSTHLVSSIYTKDQYLHNFMQQCEFTKYGTLTAPRDLLNSIKSLNAIEGHAMISFMPTLLTQLFRLLTLTAQEEILLTTTSFLVHFVDRCHEEEQDHHLHSYTRYVFKAEPWREESGRTVHEELVRTMELLLGSSVDQQLNSKLLKHLWFFFGIISKSMAQHVIENQRLPLKRSERFPASFHRNLDSMVTQLSKHVPRIHRDTGEDARSANTSLATFLMRCFTLMDRGFVFRLINSYITSFPIMDSKRTFDFRIEFLQIVCNYEHYVALNLPVHAEPGPAQRPQAPAPWEFRADDDFCRRRVLAGMLLREAAVAAGETLGGESRRAALGVVRSLLAKHSLDDRYVQPAQQARVAMLYLPILSILHDNYTRMCFQAVVTSDSNPIPQPVPAAAAASPRFLESPREDVLNHALPKSASNTLEVAAFTFPSTLSVGAKRGDSRLSVASSDSNSSLHERRNTMDQAATLVLRPDVLHVVDVQTLLQCFLHVVKHAPQDALLNYWRKTSSNEILDFFGILELCLHQFKYLGKRHYCSSAGDAAPASVCAPVPGAQVKRSQTLPARRPPHTLLQLRQHGGLLGSSVGSEVEAQQQCLLAANLSTEVCLTVLDTMELYTHNYKERLLAGGGDGVLMQRSFGVYVTALRSGQSAVALGHVFASLHTFLNKFKVAFLRGRSELCGTLCLEALRCCGSRLGWAQACLLLHLLMRLNFEMSGRVAFSRTHTQVIVAVSRLMSEAGDLGGPRFQRALSTLNAYAASDATVRGSAFAGQVKELTKRVRAVLTATLQMKEHERDSEMMVDLQHSLATSYAGMAELRKAWLESMARMHERNGDLSEAAMCHIHIAALMAKYLKRRGVCDAEGRVERPPEPDANPGESSSNSTLHDTQSVLMQGVAAFESITPNVTDEETAEDDECGTQDVHFSEDMLVEQLETCAHMLERAERFELMADIYKMIIPIYEHRRDFQKLSDLYMALHKAYDQILDATRTCRRLLGTFFRVAFFGQAVSYFEEDEWKEYIYKEPKLTGLSEISQRLQLLYADKFGSQNVRIIQDSNPVDVSELDPRLAYIQITYVQPFFSGAEQAARRTDFERGHNVRRFVFETPYTASGRKHGDVTEQCKRRTVLTTSHTFPHVRKRVPVVARLHEELGPVQVAVDSMRSKVEELSTLCSESPANMIQLQLKLQGSVSTQVNAGPLAYARAFLDENNCAKYPEESVEELRDLFRQFVVVCGSALELNETLIKEDQQEYHEELKLKYGEMVQELSSILREMVMPQWRSLRNSAVRGSVHMYFNAVSQPASLRGVTGSSSSA</sequence>
<gene>
    <name evidence="8 9 10" type="primary">LOC116954407</name>
</gene>
<comment type="similarity">
    <text evidence="2">Belongs to the DOCK family.</text>
</comment>
<dbReference type="PROSITE" id="PS51650">
    <property type="entry name" value="C2_DOCK"/>
    <property type="match status" value="1"/>
</dbReference>
<dbReference type="InterPro" id="IPR011993">
    <property type="entry name" value="PH-like_dom_sf"/>
</dbReference>
<feature type="compositionally biased region" description="Basic and acidic residues" evidence="3">
    <location>
        <begin position="306"/>
        <end position="318"/>
    </location>
</feature>
<dbReference type="GO" id="GO:0005085">
    <property type="term" value="F:guanyl-nucleotide exchange factor activity"/>
    <property type="evidence" value="ECO:0007669"/>
    <property type="project" value="UniProtKB-KW"/>
</dbReference>
<evidence type="ECO:0000256" key="3">
    <source>
        <dbReference type="SAM" id="MobiDB-lite"/>
    </source>
</evidence>
<evidence type="ECO:0000259" key="5">
    <source>
        <dbReference type="PROSITE" id="PS51650"/>
    </source>
</evidence>
<feature type="region of interest" description="Disordered" evidence="3">
    <location>
        <begin position="301"/>
        <end position="327"/>
    </location>
</feature>
<dbReference type="GO" id="GO:0007264">
    <property type="term" value="P:small GTPase-mediated signal transduction"/>
    <property type="evidence" value="ECO:0007669"/>
    <property type="project" value="InterPro"/>
</dbReference>
<dbReference type="PROSITE" id="PS51651">
    <property type="entry name" value="DOCKER"/>
    <property type="match status" value="1"/>
</dbReference>
<dbReference type="RefSeq" id="XP_032830783.1">
    <property type="nucleotide sequence ID" value="XM_032974892.1"/>
</dbReference>
<evidence type="ECO:0000259" key="4">
    <source>
        <dbReference type="PROSITE" id="PS50003"/>
    </source>
</evidence>
<name>A0AAJ7XEY8_PETMA</name>
<dbReference type="InterPro" id="IPR043161">
    <property type="entry name" value="DOCK_C_lobe_A"/>
</dbReference>
<dbReference type="Pfam" id="PF06920">
    <property type="entry name" value="DHR-2_Lobe_A"/>
    <property type="match status" value="2"/>
</dbReference>
<evidence type="ECO:0000256" key="1">
    <source>
        <dbReference type="ARBA" id="ARBA00022658"/>
    </source>
</evidence>
<evidence type="ECO:0000256" key="2">
    <source>
        <dbReference type="PROSITE-ProRule" id="PRU00983"/>
    </source>
</evidence>
<dbReference type="InterPro" id="IPR026791">
    <property type="entry name" value="DOCK"/>
</dbReference>
<feature type="region of interest" description="Disordered" evidence="3">
    <location>
        <begin position="1709"/>
        <end position="1730"/>
    </location>
</feature>
<dbReference type="InterPro" id="IPR027357">
    <property type="entry name" value="DOCKER_dom"/>
</dbReference>
<dbReference type="RefSeq" id="XP_032830782.1">
    <property type="nucleotide sequence ID" value="XM_032974891.1"/>
</dbReference>
<dbReference type="Gene3D" id="1.25.40.410">
    <property type="match status" value="1"/>
</dbReference>
<evidence type="ECO:0000313" key="10">
    <source>
        <dbReference type="RefSeq" id="XP_032830783.1"/>
    </source>
</evidence>
<dbReference type="Gene3D" id="2.60.40.150">
    <property type="entry name" value="C2 domain"/>
    <property type="match status" value="1"/>
</dbReference>
<dbReference type="Pfam" id="PF14429">
    <property type="entry name" value="DOCK-C2"/>
    <property type="match status" value="1"/>
</dbReference>
<dbReference type="PANTHER" id="PTHR23317:SF26">
    <property type="entry name" value="ZIZIMIN, ISOFORM K"/>
    <property type="match status" value="1"/>
</dbReference>
<dbReference type="InterPro" id="IPR027007">
    <property type="entry name" value="C2_DOCK-type_domain"/>
</dbReference>
<evidence type="ECO:0000259" key="6">
    <source>
        <dbReference type="PROSITE" id="PS51651"/>
    </source>
</evidence>
<dbReference type="InterPro" id="IPR046770">
    <property type="entry name" value="DOCKER_Lobe_B"/>
</dbReference>
<dbReference type="Pfam" id="PF20421">
    <property type="entry name" value="DHR-2_Lobe_C"/>
    <property type="match status" value="1"/>
</dbReference>
<organism evidence="7 10">
    <name type="scientific">Petromyzon marinus</name>
    <name type="common">Sea lamprey</name>
    <dbReference type="NCBI Taxonomy" id="7757"/>
    <lineage>
        <taxon>Eukaryota</taxon>
        <taxon>Metazoa</taxon>
        <taxon>Chordata</taxon>
        <taxon>Craniata</taxon>
        <taxon>Vertebrata</taxon>
        <taxon>Cyclostomata</taxon>
        <taxon>Hyperoartia</taxon>
        <taxon>Petromyzontiformes</taxon>
        <taxon>Petromyzontidae</taxon>
        <taxon>Petromyzon</taxon>
    </lineage>
</organism>
<dbReference type="PANTHER" id="PTHR23317">
    <property type="entry name" value="DEDICATOR OF CYTOKINESIS DOCK"/>
    <property type="match status" value="1"/>
</dbReference>
<dbReference type="InterPro" id="IPR037809">
    <property type="entry name" value="C2_Dock-D"/>
</dbReference>
<dbReference type="InterPro" id="IPR021816">
    <property type="entry name" value="DOCK_C/D_N"/>
</dbReference>
<dbReference type="Pfam" id="PF20422">
    <property type="entry name" value="DHR-2_Lobe_B"/>
    <property type="match status" value="1"/>
</dbReference>
<reference evidence="8 9" key="1">
    <citation type="submission" date="2025-04" db="UniProtKB">
        <authorList>
            <consortium name="RefSeq"/>
        </authorList>
    </citation>
    <scope>IDENTIFICATION</scope>
    <source>
        <tissue evidence="8 9">Sperm</tissue>
    </source>
</reference>
<dbReference type="Gene3D" id="2.30.29.30">
    <property type="entry name" value="Pleckstrin-homology domain (PH domain)/Phosphotyrosine-binding domain (PTB)"/>
    <property type="match status" value="1"/>
</dbReference>
<dbReference type="InterPro" id="IPR046769">
    <property type="entry name" value="DOCKER_Lobe_A"/>
</dbReference>